<dbReference type="Pfam" id="PF00425">
    <property type="entry name" value="Chorismate_bind"/>
    <property type="match status" value="1"/>
</dbReference>
<evidence type="ECO:0000313" key="7">
    <source>
        <dbReference type="Proteomes" id="UP000178042"/>
    </source>
</evidence>
<dbReference type="GO" id="GO:0000162">
    <property type="term" value="P:L-tryptophan biosynthetic process"/>
    <property type="evidence" value="ECO:0007669"/>
    <property type="project" value="TreeGrafter"/>
</dbReference>
<dbReference type="Gene3D" id="3.60.120.10">
    <property type="entry name" value="Anthranilate synthase"/>
    <property type="match status" value="1"/>
</dbReference>
<name>A0A1F6DB31_9BACT</name>
<dbReference type="InterPro" id="IPR005801">
    <property type="entry name" value="ADC_synthase"/>
</dbReference>
<dbReference type="AlphaFoldDB" id="A0A1F6DB31"/>
<feature type="domain" description="Chorismate-utilising enzyme C-terminal" evidence="5">
    <location>
        <begin position="160"/>
        <end position="414"/>
    </location>
</feature>
<dbReference type="EMBL" id="MFLD01000043">
    <property type="protein sequence ID" value="OGG58242.1"/>
    <property type="molecule type" value="Genomic_DNA"/>
</dbReference>
<dbReference type="PANTHER" id="PTHR11236">
    <property type="entry name" value="AMINOBENZOATE/ANTHRANILATE SYNTHASE"/>
    <property type="match status" value="1"/>
</dbReference>
<keyword evidence="2" id="KW-0479">Metal-binding</keyword>
<gene>
    <name evidence="6" type="ORF">A3C86_03815</name>
</gene>
<protein>
    <recommendedName>
        <fullName evidence="5">Chorismate-utilising enzyme C-terminal domain-containing protein</fullName>
    </recommendedName>
</protein>
<accession>A0A1F6DB31</accession>
<reference evidence="6 7" key="1">
    <citation type="journal article" date="2016" name="Nat. Commun.">
        <title>Thousands of microbial genomes shed light on interconnected biogeochemical processes in an aquifer system.</title>
        <authorList>
            <person name="Anantharaman K."/>
            <person name="Brown C.T."/>
            <person name="Hug L.A."/>
            <person name="Sharon I."/>
            <person name="Castelle C.J."/>
            <person name="Probst A.J."/>
            <person name="Thomas B.C."/>
            <person name="Singh A."/>
            <person name="Wilkins M.J."/>
            <person name="Karaoz U."/>
            <person name="Brodie E.L."/>
            <person name="Williams K.H."/>
            <person name="Hubbard S.S."/>
            <person name="Banfield J.F."/>
        </authorList>
    </citation>
    <scope>NUCLEOTIDE SEQUENCE [LARGE SCALE GENOMIC DNA]</scope>
</reference>
<comment type="caution">
    <text evidence="6">The sequence shown here is derived from an EMBL/GenBank/DDBJ whole genome shotgun (WGS) entry which is preliminary data.</text>
</comment>
<dbReference type="InterPro" id="IPR019999">
    <property type="entry name" value="Anth_synth_I-like"/>
</dbReference>
<dbReference type="GO" id="GO:0046872">
    <property type="term" value="F:metal ion binding"/>
    <property type="evidence" value="ECO:0007669"/>
    <property type="project" value="UniProtKB-KW"/>
</dbReference>
<evidence type="ECO:0000256" key="3">
    <source>
        <dbReference type="ARBA" id="ARBA00022842"/>
    </source>
</evidence>
<evidence type="ECO:0000259" key="5">
    <source>
        <dbReference type="Pfam" id="PF00425"/>
    </source>
</evidence>
<comment type="cofactor">
    <cofactor evidence="1">
        <name>Mg(2+)</name>
        <dbReference type="ChEBI" id="CHEBI:18420"/>
    </cofactor>
</comment>
<evidence type="ECO:0000313" key="6">
    <source>
        <dbReference type="EMBL" id="OGG58242.1"/>
    </source>
</evidence>
<evidence type="ECO:0000256" key="2">
    <source>
        <dbReference type="ARBA" id="ARBA00022723"/>
    </source>
</evidence>
<sequence length="424" mass="47536">MQHSEILRNVSFDDIWNRLSDAEKYVCCARGSETGWESSIAWNPRERYIASYDSNLETLKRFVREEQEKGRRLFGYLAYDLGYALHKIKPRAKNDLQLPDILFYSFDAYAVCRPTEIEIRAADISSLSSFSKSVKEILSRAPASAASARAHEELQASITKKAYSNSFEIVKQHILAGDIYQMNLAHRMEGSTAKPPRELWSAMWKNNHADFSAYLEADGYEILSASPERFISVSVNREINTFPIKGTRPRGANPAEDEKLKNELYGSEKETAELTMITDLLRNDIGKVCEFGTVRVVSNRIVRAFASVWHAYSHITGVCAKGIRAIDALISMFPGGSVTGCPKKRAMEIIDELEPITRGIYAGSIGYIDPDDSADFNIAIRTIIKKGERVYLQVGGGIVYDSVEGDEYKETLDKAKSFLGILSC</sequence>
<dbReference type="GO" id="GO:0016829">
    <property type="term" value="F:lyase activity"/>
    <property type="evidence" value="ECO:0007669"/>
    <property type="project" value="UniProtKB-KW"/>
</dbReference>
<dbReference type="SUPFAM" id="SSF56322">
    <property type="entry name" value="ADC synthase"/>
    <property type="match status" value="1"/>
</dbReference>
<proteinExistence type="predicted"/>
<keyword evidence="4" id="KW-0456">Lyase</keyword>
<dbReference type="InterPro" id="IPR015890">
    <property type="entry name" value="Chorismate_C"/>
</dbReference>
<evidence type="ECO:0000256" key="4">
    <source>
        <dbReference type="ARBA" id="ARBA00023239"/>
    </source>
</evidence>
<evidence type="ECO:0000256" key="1">
    <source>
        <dbReference type="ARBA" id="ARBA00001946"/>
    </source>
</evidence>
<dbReference type="Proteomes" id="UP000178042">
    <property type="component" value="Unassembled WGS sequence"/>
</dbReference>
<dbReference type="PRINTS" id="PR00095">
    <property type="entry name" value="ANTSNTHASEI"/>
</dbReference>
<organism evidence="6 7">
    <name type="scientific">Candidatus Kaiserbacteria bacterium RIFCSPHIGHO2_02_FULL_49_16</name>
    <dbReference type="NCBI Taxonomy" id="1798490"/>
    <lineage>
        <taxon>Bacteria</taxon>
        <taxon>Candidatus Kaiseribacteriota</taxon>
    </lineage>
</organism>
<keyword evidence="3" id="KW-0460">Magnesium</keyword>
<dbReference type="PANTHER" id="PTHR11236:SF48">
    <property type="entry name" value="ISOCHORISMATE SYNTHASE MENF"/>
    <property type="match status" value="1"/>
</dbReference>